<evidence type="ECO:0000313" key="3">
    <source>
        <dbReference type="EMBL" id="QGR19560.1"/>
    </source>
</evidence>
<dbReference type="InterPro" id="IPR036895">
    <property type="entry name" value="Uracil-DNA_glycosylase-like_sf"/>
</dbReference>
<dbReference type="Gene3D" id="3.40.50.10630">
    <property type="entry name" value="Uracil-DNA glycosylase-like"/>
    <property type="match status" value="1"/>
</dbReference>
<keyword evidence="1" id="KW-0819">tRNA processing</keyword>
<organism evidence="3 4">
    <name type="scientific">Stygiolobus azoricus</name>
    <dbReference type="NCBI Taxonomy" id="41675"/>
    <lineage>
        <taxon>Archaea</taxon>
        <taxon>Thermoproteota</taxon>
        <taxon>Thermoprotei</taxon>
        <taxon>Sulfolobales</taxon>
        <taxon>Sulfolobaceae</taxon>
        <taxon>Stygiolobus</taxon>
    </lineage>
</organism>
<evidence type="ECO:0000256" key="1">
    <source>
        <dbReference type="ARBA" id="ARBA00022694"/>
    </source>
</evidence>
<dbReference type="EMBL" id="CP045483">
    <property type="protein sequence ID" value="QGR19560.1"/>
    <property type="molecule type" value="Genomic_DNA"/>
</dbReference>
<dbReference type="AlphaFoldDB" id="A0A650CNZ3"/>
<dbReference type="InterPro" id="IPR040777">
    <property type="entry name" value="DUF5591"/>
</dbReference>
<sequence>MSCPPITYRGRVVKEDGVDPFKHPSVVEWHNYLFTKWRSKKKIALLLPCTEKKPYHNSPTHIIAESIVKDKVQLYSVSEPMLLVPREFEDCYPFNDYDYPPSKMTKEEREEFIQLLTTALKAITPYHKHIIAVLPKHHYHVLSEASRLSGVKVELIPYGRLAFRSVKEAALKALKLAEDYK</sequence>
<proteinExistence type="predicted"/>
<reference evidence="3 4" key="1">
    <citation type="submission" date="2019-10" db="EMBL/GenBank/DDBJ databases">
        <title>Genome Sequences from Six Type Strain Members of the Archaeal Family Sulfolobaceae: Acidianus ambivalens, Acidianus infernus, Metallosphaera prunae, Stygiolobus azoricus, Sulfolobus metallicus, and Sulfurisphaera ohwakuensis.</title>
        <authorList>
            <person name="Counts J.A."/>
            <person name="Kelly R.M."/>
        </authorList>
    </citation>
    <scope>NUCLEOTIDE SEQUENCE [LARGE SCALE GENOMIC DNA]</scope>
    <source>
        <strain evidence="3 4">FC6</strain>
    </source>
</reference>
<dbReference type="GO" id="GO:0008033">
    <property type="term" value="P:tRNA processing"/>
    <property type="evidence" value="ECO:0007669"/>
    <property type="project" value="UniProtKB-KW"/>
</dbReference>
<protein>
    <recommendedName>
        <fullName evidence="2">DUF5591 domain-containing protein</fullName>
    </recommendedName>
</protein>
<name>A0A650CNZ3_9CREN</name>
<dbReference type="KEGG" id="sazo:D1868_05855"/>
<accession>A0A650CNZ3</accession>
<dbReference type="RefSeq" id="WP_156006452.1">
    <property type="nucleotide sequence ID" value="NZ_CP045483.1"/>
</dbReference>
<dbReference type="SUPFAM" id="SSF52141">
    <property type="entry name" value="Uracil-DNA glycosylase-like"/>
    <property type="match status" value="1"/>
</dbReference>
<keyword evidence="4" id="KW-1185">Reference proteome</keyword>
<dbReference type="OrthoDB" id="115061at2157"/>
<dbReference type="Pfam" id="PF17884">
    <property type="entry name" value="DUF5591"/>
    <property type="match status" value="1"/>
</dbReference>
<gene>
    <name evidence="3" type="ORF">D1868_05855</name>
</gene>
<dbReference type="Proteomes" id="UP000423396">
    <property type="component" value="Chromosome"/>
</dbReference>
<evidence type="ECO:0000259" key="2">
    <source>
        <dbReference type="Pfam" id="PF17884"/>
    </source>
</evidence>
<feature type="domain" description="DUF5591" evidence="2">
    <location>
        <begin position="26"/>
        <end position="154"/>
    </location>
</feature>
<evidence type="ECO:0000313" key="4">
    <source>
        <dbReference type="Proteomes" id="UP000423396"/>
    </source>
</evidence>
<dbReference type="GeneID" id="42798575"/>